<dbReference type="SUPFAM" id="SSF56801">
    <property type="entry name" value="Acetyl-CoA synthetase-like"/>
    <property type="match status" value="2"/>
</dbReference>
<dbReference type="SUPFAM" id="SSF52777">
    <property type="entry name" value="CoA-dependent acyltransferases"/>
    <property type="match status" value="4"/>
</dbReference>
<dbReference type="RefSeq" id="WP_155337843.1">
    <property type="nucleotide sequence ID" value="NZ_BAAABN010000042.1"/>
</dbReference>
<dbReference type="GO" id="GO:0003824">
    <property type="term" value="F:catalytic activity"/>
    <property type="evidence" value="ECO:0007669"/>
    <property type="project" value="InterPro"/>
</dbReference>
<dbReference type="Pfam" id="PF00668">
    <property type="entry name" value="Condensation"/>
    <property type="match status" value="2"/>
</dbReference>
<comment type="caution">
    <text evidence="6">The sequence shown here is derived from an EMBL/GenBank/DDBJ whole genome shotgun (WGS) entry which is preliminary data.</text>
</comment>
<comment type="cofactor">
    <cofactor evidence="1">
        <name>pantetheine 4'-phosphate</name>
        <dbReference type="ChEBI" id="CHEBI:47942"/>
    </cofactor>
</comment>
<evidence type="ECO:0000313" key="6">
    <source>
        <dbReference type="EMBL" id="GES01574.1"/>
    </source>
</evidence>
<dbReference type="Proteomes" id="UP000334990">
    <property type="component" value="Unassembled WGS sequence"/>
</dbReference>
<protein>
    <recommendedName>
        <fullName evidence="5">Carrier domain-containing protein</fullName>
    </recommendedName>
</protein>
<organism evidence="6 7">
    <name type="scientific">Acrocarpospora corrugata</name>
    <dbReference type="NCBI Taxonomy" id="35763"/>
    <lineage>
        <taxon>Bacteria</taxon>
        <taxon>Bacillati</taxon>
        <taxon>Actinomycetota</taxon>
        <taxon>Actinomycetes</taxon>
        <taxon>Streptosporangiales</taxon>
        <taxon>Streptosporangiaceae</taxon>
        <taxon>Acrocarpospora</taxon>
    </lineage>
</organism>
<dbReference type="InterPro" id="IPR006162">
    <property type="entry name" value="Ppantetheine_attach_site"/>
</dbReference>
<dbReference type="GO" id="GO:0031177">
    <property type="term" value="F:phosphopantetheine binding"/>
    <property type="evidence" value="ECO:0007669"/>
    <property type="project" value="InterPro"/>
</dbReference>
<dbReference type="InterPro" id="IPR009081">
    <property type="entry name" value="PP-bd_ACP"/>
</dbReference>
<dbReference type="InterPro" id="IPR020845">
    <property type="entry name" value="AMP-binding_CS"/>
</dbReference>
<proteinExistence type="predicted"/>
<gene>
    <name evidence="6" type="ORF">Acor_36380</name>
</gene>
<feature type="region of interest" description="Disordered" evidence="4">
    <location>
        <begin position="188"/>
        <end position="207"/>
    </location>
</feature>
<evidence type="ECO:0000256" key="2">
    <source>
        <dbReference type="ARBA" id="ARBA00022450"/>
    </source>
</evidence>
<dbReference type="GO" id="GO:0005829">
    <property type="term" value="C:cytosol"/>
    <property type="evidence" value="ECO:0007669"/>
    <property type="project" value="TreeGrafter"/>
</dbReference>
<dbReference type="PROSITE" id="PS00012">
    <property type="entry name" value="PHOSPHOPANTETHEINE"/>
    <property type="match status" value="2"/>
</dbReference>
<dbReference type="Pfam" id="PF00550">
    <property type="entry name" value="PP-binding"/>
    <property type="match status" value="2"/>
</dbReference>
<dbReference type="GO" id="GO:0044550">
    <property type="term" value="P:secondary metabolite biosynthetic process"/>
    <property type="evidence" value="ECO:0007669"/>
    <property type="project" value="TreeGrafter"/>
</dbReference>
<feature type="domain" description="Carrier" evidence="5">
    <location>
        <begin position="1878"/>
        <end position="1953"/>
    </location>
</feature>
<evidence type="ECO:0000313" key="7">
    <source>
        <dbReference type="Proteomes" id="UP000334990"/>
    </source>
</evidence>
<dbReference type="InterPro" id="IPR010071">
    <property type="entry name" value="AA_adenyl_dom"/>
</dbReference>
<dbReference type="PANTHER" id="PTHR45527">
    <property type="entry name" value="NONRIBOSOMAL PEPTIDE SYNTHETASE"/>
    <property type="match status" value="1"/>
</dbReference>
<dbReference type="InterPro" id="IPR045851">
    <property type="entry name" value="AMP-bd_C_sf"/>
</dbReference>
<evidence type="ECO:0000256" key="4">
    <source>
        <dbReference type="SAM" id="MobiDB-lite"/>
    </source>
</evidence>
<evidence type="ECO:0000259" key="5">
    <source>
        <dbReference type="PROSITE" id="PS50075"/>
    </source>
</evidence>
<keyword evidence="3" id="KW-0597">Phosphoprotein</keyword>
<dbReference type="Gene3D" id="1.10.1200.10">
    <property type="entry name" value="ACP-like"/>
    <property type="match status" value="2"/>
</dbReference>
<dbReference type="EMBL" id="BLAD01000051">
    <property type="protein sequence ID" value="GES01574.1"/>
    <property type="molecule type" value="Genomic_DNA"/>
</dbReference>
<dbReference type="Gene3D" id="3.30.559.30">
    <property type="entry name" value="Nonribosomal peptide synthetase, condensation domain"/>
    <property type="match status" value="2"/>
</dbReference>
<dbReference type="GO" id="GO:0008610">
    <property type="term" value="P:lipid biosynthetic process"/>
    <property type="evidence" value="ECO:0007669"/>
    <property type="project" value="UniProtKB-ARBA"/>
</dbReference>
<keyword evidence="7" id="KW-1185">Reference proteome</keyword>
<dbReference type="Pfam" id="PF00501">
    <property type="entry name" value="AMP-binding"/>
    <property type="match status" value="2"/>
</dbReference>
<evidence type="ECO:0000256" key="3">
    <source>
        <dbReference type="ARBA" id="ARBA00022553"/>
    </source>
</evidence>
<dbReference type="OrthoDB" id="3802848at2"/>
<dbReference type="Gene3D" id="3.30.559.10">
    <property type="entry name" value="Chloramphenicol acetyltransferase-like domain"/>
    <property type="match status" value="2"/>
</dbReference>
<dbReference type="SUPFAM" id="SSF47336">
    <property type="entry name" value="ACP-like"/>
    <property type="match status" value="2"/>
</dbReference>
<reference evidence="6 7" key="1">
    <citation type="submission" date="2019-10" db="EMBL/GenBank/DDBJ databases">
        <title>Whole genome shotgun sequence of Acrocarpospora corrugata NBRC 13972.</title>
        <authorList>
            <person name="Ichikawa N."/>
            <person name="Kimura A."/>
            <person name="Kitahashi Y."/>
            <person name="Komaki H."/>
            <person name="Oguchi A."/>
        </authorList>
    </citation>
    <scope>NUCLEOTIDE SEQUENCE [LARGE SCALE GENOMIC DNA]</scope>
    <source>
        <strain evidence="6 7">NBRC 13972</strain>
    </source>
</reference>
<feature type="domain" description="Carrier" evidence="5">
    <location>
        <begin position="905"/>
        <end position="978"/>
    </location>
</feature>
<dbReference type="Pfam" id="PF13193">
    <property type="entry name" value="AMP-binding_C"/>
    <property type="match status" value="2"/>
</dbReference>
<name>A0A5M3VYQ5_9ACTN</name>
<dbReference type="PROSITE" id="PS00455">
    <property type="entry name" value="AMP_BINDING"/>
    <property type="match status" value="2"/>
</dbReference>
<dbReference type="InterPro" id="IPR020806">
    <property type="entry name" value="PKS_PP-bd"/>
</dbReference>
<dbReference type="InterPro" id="IPR042099">
    <property type="entry name" value="ANL_N_sf"/>
</dbReference>
<dbReference type="InterPro" id="IPR000873">
    <property type="entry name" value="AMP-dep_synth/lig_dom"/>
</dbReference>
<dbReference type="NCBIfam" id="TIGR01733">
    <property type="entry name" value="AA-adenyl-dom"/>
    <property type="match status" value="1"/>
</dbReference>
<dbReference type="SMART" id="SM00823">
    <property type="entry name" value="PKS_PP"/>
    <property type="match status" value="2"/>
</dbReference>
<dbReference type="CDD" id="cd19531">
    <property type="entry name" value="LCL_NRPS-like"/>
    <property type="match status" value="2"/>
</dbReference>
<dbReference type="InterPro" id="IPR023213">
    <property type="entry name" value="CAT-like_dom_sf"/>
</dbReference>
<evidence type="ECO:0000256" key="1">
    <source>
        <dbReference type="ARBA" id="ARBA00001957"/>
    </source>
</evidence>
<keyword evidence="2" id="KW-0596">Phosphopantetheine</keyword>
<dbReference type="CDD" id="cd05930">
    <property type="entry name" value="A_NRPS"/>
    <property type="match status" value="2"/>
</dbReference>
<dbReference type="InterPro" id="IPR001242">
    <property type="entry name" value="Condensation_dom"/>
</dbReference>
<sequence length="1976" mass="210936">MAQPLSYGQERLWFLHRLDPRDHSYNTCLADRLRGPLDDDRLASAFTAVTARQDSLRTRFDEVDGTPVAIVCPPEPVAITVRDAADLDEARRIVSAAANAPFDLSAAPPLRVTLVRLAPDDHILATTLHHIVADGMSASLLNAELAHHYAGRPALPPLPLTFGDHARAERASGAADVGQWAGSLAGTPVLELPADRPRPPQRTGDGGEVEFVVGPELVAGVAELARAHRCTPFMVWLTAYQVLLARHSGQDDFCVGSPVARRDRTELEPLIGHLSGTLVLRTDLSGDPTFLEAVRRTRRSVIEAIGHADVPLERLLGALEIERDLSRTPLFQTMFALHTQVAGEASEGPVPGTEATPFTPGWMAARTDLSLDLWPSGRGLVASLIYSADVFADATARRLAERFLVLVESIVAAPETRVRDLDLLPATEREWLLTRGSSAEVPPVTLADLFLAQAAATPDAIAVDDLKYADLVGLASGLAGRLRDKGVGRGSLVAVQVSRGPGILVAFLGVTLSGAAYLPVDPEYPQARVDYVLQDSGAVLVLTDDDLGDLGEPVADWLPRPDDTAYVLYTSGSTGRPKGVVVPHGALTNLLLAMGELAGSRPEHAWLALTSTAFDISAVELFLPLITGGRVVMASAEHARDGMAAADLIRRGGATHVQATPSGWRILLTGDFPEITGITAGEPLSPRLARELRARTVRLINGYGPTETTIYSSTWDVVSDDITIGHPITNTTAYILDRSGLAPVGVPGELVLGGHGVAAGYLGRPGLTAEKFVPSPYGVAGSRLYRTGDLARWRPDGTIEFLGRTDNQVKLRGHRIELGEIESVLDAHPGVSHAVVAVRDDTLIAFVVADAAAEEIRAHAARMLPGYMVPRQVVVLDRLPMTPNGKVDRAALPVGPAAVAADRVQPRTDAERLVVAVFAEVLGRAAGEIGAHDDFFALGGHSLLATMVIARLPIRVPVREVFARPTAAALAELLAAPGVPGLDGPAPRPDGVTPPLSSGQERLWFLNRLYPETDAAFNMWVVRRLRGPLDLDALRAAFTVVAGRHESLRTRFPDIDGEPVAVIEPPGSFPVEYLSGVDPERAVAERVNRPFPLAERAPIRVTVIRGDDGGHVLCLVAHHILGDGWSLNLMLDELADAYSGRPLPAVPLQFGDVALWQRGRDTGELLGYWRERLAGPTPLDLPTDRPRSAGSAGRGATVDFRLAAEDASALVAMGRRHGVTLFMTLLAAYQVLLARHSGRDDILVGTSSAGRDTLALESVVGYLTDILVLRGDLSGDPVFTEVLAATRTTVLDAFAHQGIPFEELVSTLKLERDLTRTPVFQTMAILHTEDSGREPRPFTGLTVEGFPGGHAQAKFDLMLEAWHDDGAELRVQLEYDTALFDAATIEAMAARLEGLLVAVATDPALRLSALPLLTGADETFLATVSEGPHLPVSRPVLDLVTDAIQKYPDLVAISCGERQVTYRELGEMIEASGTTGIREVPLERSPEGIAALLSAWRSGAAYLPVDQDLPPDRVAFMRSEATAGSADGVAYVLYTSGSTGVPKGVLVGHEALAARVAWMISAYGIRPGDRIVQFAALSFDTHAEELYPALAAGATLELLPDGPITLPDVLATPQGGRVTVLDLPTAYWHHLVAQIDEISWPPSLRLVILGGEEVQAGAVARWHARFGDRIRLVNTYGPTEATIIATAADLLPGDSPSIGKPIAETRVLVLDPSGVQVPPGAPGELCIGGAGVALGYLNRPELTAERFAAGPRGGRLYRSGDRVRWRQDGHLEFLGRLDEQVKVRGFRIEPGEVAARLLAHPRVLQATVTAFEDRLAGYVVADGVTGAELAAFAGETLPAYMVPSVWVWLDELPLTRHGKVDRAALPYPEMAAGGERVPPRTDAEQLVAEVYGEVLGIGDVGALDDFFAIGGHSLLAARVIARIRSITGIDVPIRTMFDGATVAALAEAVETLLVEELDELSDEEAAALARSVRSEP</sequence>
<dbReference type="InterPro" id="IPR036736">
    <property type="entry name" value="ACP-like_sf"/>
</dbReference>
<dbReference type="GO" id="GO:0043041">
    <property type="term" value="P:amino acid activation for nonribosomal peptide biosynthetic process"/>
    <property type="evidence" value="ECO:0007669"/>
    <property type="project" value="TreeGrafter"/>
</dbReference>
<dbReference type="Gene3D" id="3.30.300.30">
    <property type="match status" value="2"/>
</dbReference>
<dbReference type="PROSITE" id="PS50075">
    <property type="entry name" value="CARRIER"/>
    <property type="match status" value="2"/>
</dbReference>
<accession>A0A5M3VYQ5</accession>
<dbReference type="InterPro" id="IPR025110">
    <property type="entry name" value="AMP-bd_C"/>
</dbReference>
<dbReference type="Gene3D" id="3.40.50.12780">
    <property type="entry name" value="N-terminal domain of ligase-like"/>
    <property type="match status" value="2"/>
</dbReference>
<dbReference type="PANTHER" id="PTHR45527:SF1">
    <property type="entry name" value="FATTY ACID SYNTHASE"/>
    <property type="match status" value="1"/>
</dbReference>